<dbReference type="FunFam" id="1.10.340.30:FF:000009">
    <property type="entry name" value="DNA-3-methyladenine glycosylase I"/>
    <property type="match status" value="1"/>
</dbReference>
<dbReference type="GO" id="GO:0006284">
    <property type="term" value="P:base-excision repair"/>
    <property type="evidence" value="ECO:0007669"/>
    <property type="project" value="InterPro"/>
</dbReference>
<feature type="binding site" evidence="9">
    <location>
        <position position="179"/>
    </location>
    <ligand>
        <name>Zn(2+)</name>
        <dbReference type="ChEBI" id="CHEBI:29105"/>
    </ligand>
</feature>
<protein>
    <recommendedName>
        <fullName evidence="8">DNA-3-methyladenine glycosylase I</fullName>
        <ecNumber evidence="8">3.2.2.20</ecNumber>
    </recommendedName>
</protein>
<keyword evidence="11" id="KW-1185">Reference proteome</keyword>
<dbReference type="InterPro" id="IPR005019">
    <property type="entry name" value="Adenine_glyco"/>
</dbReference>
<dbReference type="GO" id="GO:0008725">
    <property type="term" value="F:DNA-3-methyladenine glycosylase activity"/>
    <property type="evidence" value="ECO:0007669"/>
    <property type="project" value="UniProtKB-EC"/>
</dbReference>
<dbReference type="PANTHER" id="PTHR30037:SF4">
    <property type="entry name" value="DNA-3-METHYLADENINE GLYCOSYLASE I"/>
    <property type="match status" value="1"/>
</dbReference>
<evidence type="ECO:0000256" key="2">
    <source>
        <dbReference type="ARBA" id="ARBA00022763"/>
    </source>
</evidence>
<dbReference type="InterPro" id="IPR052891">
    <property type="entry name" value="DNA-3mA_glycosylase"/>
</dbReference>
<dbReference type="InterPro" id="IPR011257">
    <property type="entry name" value="DNA_glycosylase"/>
</dbReference>
<dbReference type="Pfam" id="PF03352">
    <property type="entry name" value="Adenine_glyco"/>
    <property type="match status" value="1"/>
</dbReference>
<feature type="binding site" evidence="9">
    <location>
        <position position="4"/>
    </location>
    <ligand>
        <name>Zn(2+)</name>
        <dbReference type="ChEBI" id="CHEBI:29105"/>
    </ligand>
</feature>
<evidence type="ECO:0000256" key="1">
    <source>
        <dbReference type="ARBA" id="ARBA00022723"/>
    </source>
</evidence>
<dbReference type="SUPFAM" id="SSF48150">
    <property type="entry name" value="DNA-glycosylase"/>
    <property type="match status" value="1"/>
</dbReference>
<reference evidence="10 11" key="1">
    <citation type="submission" date="2017-03" db="EMBL/GenBank/DDBJ databases">
        <authorList>
            <person name="Afonso C.L."/>
            <person name="Miller P.J."/>
            <person name="Scott M.A."/>
            <person name="Spackman E."/>
            <person name="Goraichik I."/>
            <person name="Dimitrov K.M."/>
            <person name="Suarez D.L."/>
            <person name="Swayne D.E."/>
        </authorList>
    </citation>
    <scope>NUCLEOTIDE SEQUENCE [LARGE SCALE GENOMIC DNA]</scope>
    <source>
        <strain evidence="10">PRJEB14757</strain>
    </source>
</reference>
<keyword evidence="1 9" id="KW-0479">Metal-binding</keyword>
<accession>A0A1W1H5J1</accession>
<name>A0A1W1H5J1_9BACT</name>
<feature type="binding site" evidence="9">
    <location>
        <position position="175"/>
    </location>
    <ligand>
        <name>Zn(2+)</name>
        <dbReference type="ChEBI" id="CHEBI:29105"/>
    </ligand>
</feature>
<dbReference type="EC" id="3.2.2.20" evidence="8"/>
<gene>
    <name evidence="10" type="primary">tag</name>
    <name evidence="10" type="ORF">MTBBW1_1050019</name>
</gene>
<evidence type="ECO:0000256" key="9">
    <source>
        <dbReference type="PIRSR" id="PIRSR604597-1"/>
    </source>
</evidence>
<evidence type="ECO:0000256" key="3">
    <source>
        <dbReference type="ARBA" id="ARBA00022801"/>
    </source>
</evidence>
<evidence type="ECO:0000256" key="6">
    <source>
        <dbReference type="ARBA" id="ARBA00052558"/>
    </source>
</evidence>
<evidence type="ECO:0000256" key="7">
    <source>
        <dbReference type="ARBA" id="ARBA00057608"/>
    </source>
</evidence>
<dbReference type="NCBIfam" id="TIGR00624">
    <property type="entry name" value="tag"/>
    <property type="match status" value="1"/>
</dbReference>
<dbReference type="PANTHER" id="PTHR30037">
    <property type="entry name" value="DNA-3-METHYLADENINE GLYCOSYLASE 1"/>
    <property type="match status" value="1"/>
</dbReference>
<proteinExistence type="predicted"/>
<organism evidence="10 11">
    <name type="scientific">Desulfamplus magnetovallimortis</name>
    <dbReference type="NCBI Taxonomy" id="1246637"/>
    <lineage>
        <taxon>Bacteria</taxon>
        <taxon>Pseudomonadati</taxon>
        <taxon>Thermodesulfobacteriota</taxon>
        <taxon>Desulfobacteria</taxon>
        <taxon>Desulfobacterales</taxon>
        <taxon>Desulfobacteraceae</taxon>
        <taxon>Desulfamplus</taxon>
    </lineage>
</organism>
<dbReference type="AlphaFoldDB" id="A0A1W1H5J1"/>
<sequence>MKRCKWAGNDQFMVQYHDNEWGVPVHEDRVLFEFLILEGAQAGLSWSTILNKRENYRKALDNFDPEKIAKYSHIKVDELLNNTGIIRNKMKISSIINNAQKFLEIQKDFGSFDSFIWSFTNGKPIQNKWQNSSEVPSQSKVSCEMSKKLKKRGFKFTGPVICYSFMQAVGMINDHTIDCFRHKQIMDNVI</sequence>
<evidence type="ECO:0000256" key="5">
    <source>
        <dbReference type="ARBA" id="ARBA00023204"/>
    </source>
</evidence>
<evidence type="ECO:0000256" key="4">
    <source>
        <dbReference type="ARBA" id="ARBA00022833"/>
    </source>
</evidence>
<evidence type="ECO:0000313" key="11">
    <source>
        <dbReference type="Proteomes" id="UP000191931"/>
    </source>
</evidence>
<feature type="binding site" evidence="9">
    <location>
        <position position="17"/>
    </location>
    <ligand>
        <name>Zn(2+)</name>
        <dbReference type="ChEBI" id="CHEBI:29105"/>
    </ligand>
</feature>
<dbReference type="InterPro" id="IPR004597">
    <property type="entry name" value="Tag"/>
</dbReference>
<evidence type="ECO:0000313" key="10">
    <source>
        <dbReference type="EMBL" id="SLM27645.1"/>
    </source>
</evidence>
<dbReference type="RefSeq" id="WP_080804120.1">
    <property type="nucleotide sequence ID" value="NZ_LT828545.1"/>
</dbReference>
<dbReference type="EMBL" id="FWEV01000008">
    <property type="protein sequence ID" value="SLM27645.1"/>
    <property type="molecule type" value="Genomic_DNA"/>
</dbReference>
<dbReference type="GO" id="GO:0046872">
    <property type="term" value="F:metal ion binding"/>
    <property type="evidence" value="ECO:0007669"/>
    <property type="project" value="UniProtKB-KW"/>
</dbReference>
<keyword evidence="4 9" id="KW-0862">Zinc</keyword>
<keyword evidence="5" id="KW-0234">DNA repair</keyword>
<comment type="function">
    <text evidence="7">Hydrolysis of the deoxyribose N-glycosidic bond to excise 3-methyladenine from the damaged DNA polymer formed by alkylation lesions.</text>
</comment>
<keyword evidence="10" id="KW-0326">Glycosidase</keyword>
<dbReference type="OrthoDB" id="9807664at2"/>
<keyword evidence="3 10" id="KW-0378">Hydrolase</keyword>
<dbReference type="Gene3D" id="1.10.340.30">
    <property type="entry name" value="Hypothetical protein, domain 2"/>
    <property type="match status" value="1"/>
</dbReference>
<dbReference type="Proteomes" id="UP000191931">
    <property type="component" value="Unassembled WGS sequence"/>
</dbReference>
<dbReference type="STRING" id="1246637.MTBBW1_1050019"/>
<evidence type="ECO:0000256" key="8">
    <source>
        <dbReference type="ARBA" id="ARBA00066766"/>
    </source>
</evidence>
<comment type="catalytic activity">
    <reaction evidence="6">
        <text>Hydrolysis of alkylated DNA, releasing 3-methyladenine.</text>
        <dbReference type="EC" id="3.2.2.20"/>
    </reaction>
</comment>
<keyword evidence="2" id="KW-0227">DNA damage</keyword>